<dbReference type="RefSeq" id="WP_006916232.1">
    <property type="nucleotide sequence ID" value="NZ_GG698802.1"/>
</dbReference>
<reference evidence="2 3" key="1">
    <citation type="submission" date="2009-06" db="EMBL/GenBank/DDBJ databases">
        <title>The Genome Sequence of Lactobacillus coleohominis strain 101-4-CHN.</title>
        <authorList>
            <consortium name="The Broad Institute Genome Sequencing Platform"/>
            <person name="Ward D."/>
            <person name="Young S.K."/>
            <person name="Zeng Q."/>
            <person name="Koehrsen M."/>
            <person name="Alvarado L."/>
            <person name="Berlin A."/>
            <person name="Borenstein D."/>
            <person name="Chen Z."/>
            <person name="Engels R."/>
            <person name="Freedman E."/>
            <person name="Gellesch M."/>
            <person name="Goldberg J."/>
            <person name="Griggs A."/>
            <person name="Gujja S."/>
            <person name="Heiman D."/>
            <person name="Hepburn T."/>
            <person name="Howarth C."/>
            <person name="Jen D."/>
            <person name="Larson L."/>
            <person name="Lewis B."/>
            <person name="Mehta T."/>
            <person name="Park D."/>
            <person name="Pearson M."/>
            <person name="Roberts A."/>
            <person name="Saif S."/>
            <person name="Shea T."/>
            <person name="Shenoy N."/>
            <person name="Sisk P."/>
            <person name="Stolte C."/>
            <person name="Sykes S."/>
            <person name="Walk T."/>
            <person name="White J."/>
            <person name="Yandava C."/>
            <person name="Liu Y."/>
            <person name="Xu Q."/>
            <person name="Lander E."/>
            <person name="Nusbaum C."/>
            <person name="Galagan J."/>
            <person name="Birren B."/>
        </authorList>
    </citation>
    <scope>NUCLEOTIDE SEQUENCE [LARGE SCALE GENOMIC DNA]</scope>
    <source>
        <strain evidence="2 3">101-4-CHN</strain>
    </source>
</reference>
<evidence type="ECO:0000313" key="3">
    <source>
        <dbReference type="Proteomes" id="UP000003987"/>
    </source>
</evidence>
<feature type="compositionally biased region" description="Low complexity" evidence="1">
    <location>
        <begin position="165"/>
        <end position="180"/>
    </location>
</feature>
<dbReference type="Proteomes" id="UP000003987">
    <property type="component" value="Unassembled WGS sequence"/>
</dbReference>
<feature type="compositionally biased region" description="Basic and acidic residues" evidence="1">
    <location>
        <begin position="81"/>
        <end position="111"/>
    </location>
</feature>
<proteinExistence type="predicted"/>
<dbReference type="InterPro" id="IPR025580">
    <property type="entry name" value="Gp46"/>
</dbReference>
<evidence type="ECO:0000313" key="2">
    <source>
        <dbReference type="EMBL" id="EEU31047.1"/>
    </source>
</evidence>
<feature type="region of interest" description="Disordered" evidence="1">
    <location>
        <begin position="156"/>
        <end position="202"/>
    </location>
</feature>
<gene>
    <name evidence="2" type="ORF">HMPREF0501_00452</name>
</gene>
<dbReference type="STRING" id="575594.HMPREF0501_00452"/>
<dbReference type="AlphaFoldDB" id="C7XUT6"/>
<sequence>MEEQEQPKTTDQVQNNEEPKEQPEKEAQKSFNRDELGSIVSAQIAKEREKWEAEQKQKIEQVRQEGIDEGKEMAGMSAKQLAEKEAKDREDKLKQQKSDLDQRQKQLDHREYVAHTKDLLSEQNLPTSGAEMLLGETEEETKSNIDMFKKLVDQGVRNELHRSSAGKAPQGGAPAQPQAPTKNLADMNYEEMQKLVDSQQQQ</sequence>
<name>C7XUT6_9LACO</name>
<feature type="region of interest" description="Disordered" evidence="1">
    <location>
        <begin position="62"/>
        <end position="111"/>
    </location>
</feature>
<dbReference type="eggNOG" id="ENOG5030A59">
    <property type="taxonomic scope" value="Bacteria"/>
</dbReference>
<protein>
    <recommendedName>
        <fullName evidence="4">DUF4355 domain-containing protein</fullName>
    </recommendedName>
</protein>
<feature type="compositionally biased region" description="Basic and acidic residues" evidence="1">
    <location>
        <begin position="17"/>
        <end position="36"/>
    </location>
</feature>
<dbReference type="OrthoDB" id="9965029at2"/>
<feature type="region of interest" description="Disordered" evidence="1">
    <location>
        <begin position="1"/>
        <end position="41"/>
    </location>
</feature>
<feature type="compositionally biased region" description="Basic and acidic residues" evidence="1">
    <location>
        <begin position="62"/>
        <end position="72"/>
    </location>
</feature>
<evidence type="ECO:0008006" key="4">
    <source>
        <dbReference type="Google" id="ProtNLM"/>
    </source>
</evidence>
<dbReference type="Pfam" id="PF14265">
    <property type="entry name" value="DUF4355"/>
    <property type="match status" value="1"/>
</dbReference>
<dbReference type="EMBL" id="GG698802">
    <property type="protein sequence ID" value="EEU31047.1"/>
    <property type="molecule type" value="Genomic_DNA"/>
</dbReference>
<evidence type="ECO:0000256" key="1">
    <source>
        <dbReference type="SAM" id="MobiDB-lite"/>
    </source>
</evidence>
<keyword evidence="3" id="KW-1185">Reference proteome</keyword>
<accession>C7XUT6</accession>
<dbReference type="HOGENOM" id="CLU_1254626_0_0_9"/>
<organism evidence="2 3">
    <name type="scientific">Limosilactobacillus coleohominis 101-4-CHN</name>
    <dbReference type="NCBI Taxonomy" id="575594"/>
    <lineage>
        <taxon>Bacteria</taxon>
        <taxon>Bacillati</taxon>
        <taxon>Bacillota</taxon>
        <taxon>Bacilli</taxon>
        <taxon>Lactobacillales</taxon>
        <taxon>Lactobacillaceae</taxon>
        <taxon>Limosilactobacillus</taxon>
    </lineage>
</organism>